<feature type="compositionally biased region" description="Acidic residues" evidence="8">
    <location>
        <begin position="227"/>
        <end position="236"/>
    </location>
</feature>
<dbReference type="GO" id="GO:0006633">
    <property type="term" value="P:fatty acid biosynthetic process"/>
    <property type="evidence" value="ECO:0007669"/>
    <property type="project" value="UniProtKB-KW"/>
</dbReference>
<dbReference type="GO" id="GO:2001295">
    <property type="term" value="P:malonyl-CoA biosynthetic process"/>
    <property type="evidence" value="ECO:0007669"/>
    <property type="project" value="UniProtKB-UniRule"/>
</dbReference>
<feature type="region of interest" description="Disordered" evidence="8">
    <location>
        <begin position="407"/>
        <end position="444"/>
    </location>
</feature>
<dbReference type="RefSeq" id="YP_009138758.1">
    <property type="nucleotide sequence ID" value="NC_027078.1"/>
</dbReference>
<evidence type="ECO:0000313" key="10">
    <source>
        <dbReference type="EMBL" id="AIK21127.1"/>
    </source>
</evidence>
<keyword evidence="7" id="KW-0479">Metal-binding</keyword>
<reference evidence="10" key="1">
    <citation type="submission" date="2014-05" db="EMBL/GenBank/DDBJ databases">
        <title>Autopolyploid origin of Lathyrus venosus.</title>
        <authorList>
            <person name="Sveinsson S."/>
            <person name="Cronk Q."/>
        </authorList>
    </citation>
    <scope>NUCLEOTIDE SEQUENCE</scope>
</reference>
<keyword evidence="5 7" id="KW-0862">Zinc</keyword>
<feature type="compositionally biased region" description="Acidic residues" evidence="8">
    <location>
        <begin position="407"/>
        <end position="418"/>
    </location>
</feature>
<feature type="zinc finger region" description="C4-type" evidence="7">
    <location>
        <begin position="323"/>
        <end position="345"/>
    </location>
</feature>
<dbReference type="GO" id="GO:0008270">
    <property type="term" value="F:zinc ion binding"/>
    <property type="evidence" value="ECO:0007669"/>
    <property type="project" value="UniProtKB-UniRule"/>
</dbReference>
<feature type="binding site" evidence="7">
    <location>
        <position position="345"/>
    </location>
    <ligand>
        <name>Zn(2+)</name>
        <dbReference type="ChEBI" id="CHEBI:29105"/>
    </ligand>
</feature>
<keyword evidence="7" id="KW-0444">Lipid biosynthesis</keyword>
<dbReference type="GO" id="GO:0003989">
    <property type="term" value="F:acetyl-CoA carboxylase activity"/>
    <property type="evidence" value="ECO:0007669"/>
    <property type="project" value="InterPro"/>
</dbReference>
<dbReference type="InterPro" id="IPR034733">
    <property type="entry name" value="AcCoA_carboxyl_beta"/>
</dbReference>
<dbReference type="EC" id="2.1.3.15" evidence="7"/>
<keyword evidence="7" id="KW-0443">Lipid metabolism</keyword>
<comment type="subcellular location">
    <subcellularLocation>
        <location evidence="7">Plastid</location>
        <location evidence="7">Chloroplast stroma</location>
    </subcellularLocation>
</comment>
<comment type="function">
    <text evidence="7">Component of the acetyl coenzyme A carboxylase (ACC) complex. Biotin carboxylase (BC) catalyzes the carboxylation of biotin on its carrier protein (BCCP) and then the CO(2) group is transferred by the transcarboxylase to acetyl-CoA to form malonyl-CoA.</text>
</comment>
<feature type="compositionally biased region" description="Polar residues" evidence="8">
    <location>
        <begin position="34"/>
        <end position="64"/>
    </location>
</feature>
<comment type="catalytic activity">
    <reaction evidence="7">
        <text>N(6)-carboxybiotinyl-L-lysyl-[protein] + acetyl-CoA = N(6)-biotinyl-L-lysyl-[protein] + malonyl-CoA</text>
        <dbReference type="Rhea" id="RHEA:54728"/>
        <dbReference type="Rhea" id="RHEA-COMP:10505"/>
        <dbReference type="Rhea" id="RHEA-COMP:10506"/>
        <dbReference type="ChEBI" id="CHEBI:57288"/>
        <dbReference type="ChEBI" id="CHEBI:57384"/>
        <dbReference type="ChEBI" id="CHEBI:83144"/>
        <dbReference type="ChEBI" id="CHEBI:83145"/>
        <dbReference type="EC" id="2.1.3.15"/>
    </reaction>
</comment>
<comment type="subunit">
    <text evidence="7">Acetyl-CoA carboxylase is a heterohexamer composed of biotin carboxyl carrier protein, biotin carboxylase and two subunits each of ACCase subunit alpha and ACCase plastid-coded subunit beta (accD).</text>
</comment>
<organism evidence="10">
    <name type="scientific">Lathyrus palustris</name>
    <name type="common">Marsh pea</name>
    <dbReference type="NCBI Taxonomy" id="313104"/>
    <lineage>
        <taxon>Eukaryota</taxon>
        <taxon>Viridiplantae</taxon>
        <taxon>Streptophyta</taxon>
        <taxon>Embryophyta</taxon>
        <taxon>Tracheophyta</taxon>
        <taxon>Spermatophyta</taxon>
        <taxon>Magnoliopsida</taxon>
        <taxon>eudicotyledons</taxon>
        <taxon>Gunneridae</taxon>
        <taxon>Pentapetalae</taxon>
        <taxon>rosids</taxon>
        <taxon>fabids</taxon>
        <taxon>Fabales</taxon>
        <taxon>Fabaceae</taxon>
        <taxon>Papilionoideae</taxon>
        <taxon>50 kb inversion clade</taxon>
        <taxon>NPAAA clade</taxon>
        <taxon>Hologalegina</taxon>
        <taxon>IRL clade</taxon>
        <taxon>Fabeae</taxon>
        <taxon>Lathyrus</taxon>
    </lineage>
</organism>
<keyword evidence="10" id="KW-0934">Plastid</keyword>
<dbReference type="InterPro" id="IPR029045">
    <property type="entry name" value="ClpP/crotonase-like_dom_sf"/>
</dbReference>
<feature type="compositionally biased region" description="Basic and acidic residues" evidence="8">
    <location>
        <begin position="276"/>
        <end position="289"/>
    </location>
</feature>
<feature type="domain" description="CoA carboxyltransferase N-terminal" evidence="9">
    <location>
        <begin position="319"/>
        <end position="648"/>
    </location>
</feature>
<dbReference type="GO" id="GO:0016743">
    <property type="term" value="F:carboxyl- or carbamoyltransferase activity"/>
    <property type="evidence" value="ECO:0007669"/>
    <property type="project" value="UniProtKB-UniRule"/>
</dbReference>
<dbReference type="InterPro" id="IPR011762">
    <property type="entry name" value="COA_CT_N"/>
</dbReference>
<accession>A0A0F6NFZ0</accession>
<dbReference type="EMBL" id="KJ806199">
    <property type="protein sequence ID" value="AIK21127.1"/>
    <property type="molecule type" value="Genomic_DNA"/>
</dbReference>
<keyword evidence="10" id="KW-0150">Chloroplast</keyword>
<dbReference type="Gene3D" id="3.90.226.10">
    <property type="entry name" value="2-enoyl-CoA Hydratase, Chain A, domain 1"/>
    <property type="match status" value="1"/>
</dbReference>
<evidence type="ECO:0000259" key="9">
    <source>
        <dbReference type="PROSITE" id="PS50980"/>
    </source>
</evidence>
<evidence type="ECO:0000256" key="1">
    <source>
        <dbReference type="ARBA" id="ARBA00011842"/>
    </source>
</evidence>
<proteinExistence type="inferred from homology"/>
<name>A0A0F6NFZ0_LATPA</name>
<comment type="subunit">
    <text evidence="1">Acetyl-CoA carboxylase is a heterohexamer composed of biotin carboxyl carrier protein, biotin carboxylase and 2 subunits each of ACCase subunit alpha and ACCase plastid-coded subunit beta (accD).</text>
</comment>
<keyword evidence="4 7" id="KW-0863">Zinc-finger</keyword>
<dbReference type="HAMAP" id="MF_01395">
    <property type="entry name" value="AcetylCoA_CT_beta"/>
    <property type="match status" value="1"/>
</dbReference>
<evidence type="ECO:0000256" key="2">
    <source>
        <dbReference type="ARBA" id="ARBA00022679"/>
    </source>
</evidence>
<dbReference type="AlphaFoldDB" id="A0A0F6NFZ0"/>
<keyword evidence="7" id="KW-0276">Fatty acid metabolism</keyword>
<feature type="binding site" evidence="7">
    <location>
        <position position="323"/>
    </location>
    <ligand>
        <name>Zn(2+)</name>
        <dbReference type="ChEBI" id="CHEBI:29105"/>
    </ligand>
</feature>
<evidence type="ECO:0000256" key="7">
    <source>
        <dbReference type="HAMAP-Rule" id="MF_01395"/>
    </source>
</evidence>
<feature type="binding site" evidence="7">
    <location>
        <position position="342"/>
    </location>
    <ligand>
        <name>Zn(2+)</name>
        <dbReference type="ChEBI" id="CHEBI:29105"/>
    </ligand>
</feature>
<dbReference type="Pfam" id="PF01039">
    <property type="entry name" value="Carboxyl_trans"/>
    <property type="match status" value="1"/>
</dbReference>
<keyword evidence="6 7" id="KW-0067">ATP-binding</keyword>
<gene>
    <name evidence="7 10" type="primary">accD</name>
</gene>
<feature type="region of interest" description="Disordered" evidence="8">
    <location>
        <begin position="30"/>
        <end position="64"/>
    </location>
</feature>
<feature type="compositionally biased region" description="Low complexity" evidence="8">
    <location>
        <begin position="258"/>
        <end position="268"/>
    </location>
</feature>
<dbReference type="SUPFAM" id="SSF52096">
    <property type="entry name" value="ClpP/crotonase"/>
    <property type="match status" value="1"/>
</dbReference>
<evidence type="ECO:0000256" key="3">
    <source>
        <dbReference type="ARBA" id="ARBA00022741"/>
    </source>
</evidence>
<dbReference type="PROSITE" id="PS50980">
    <property type="entry name" value="COA_CT_NTER"/>
    <property type="match status" value="1"/>
</dbReference>
<dbReference type="PANTHER" id="PTHR42995">
    <property type="entry name" value="ACETYL-COENZYME A CARBOXYLASE CARBOXYL TRANSFERASE SUBUNIT BETA, CHLOROPLASTIC"/>
    <property type="match status" value="1"/>
</dbReference>
<protein>
    <recommendedName>
        <fullName evidence="7">Acetyl-coenzyme A carboxylase carboxyl transferase subunit beta, chloroplastic</fullName>
        <shortName evidence="7">ACCase subunit beta</shortName>
        <shortName evidence="7">Acetyl-CoA carboxylase carboxyltransferase subunit beta</shortName>
        <ecNumber evidence="7">2.1.3.15</ecNumber>
    </recommendedName>
</protein>
<dbReference type="GO" id="GO:0009317">
    <property type="term" value="C:acetyl-CoA carboxylase complex"/>
    <property type="evidence" value="ECO:0007669"/>
    <property type="project" value="InterPro"/>
</dbReference>
<feature type="region of interest" description="Disordered" evidence="8">
    <location>
        <begin position="220"/>
        <end position="289"/>
    </location>
</feature>
<keyword evidence="2 7" id="KW-0808">Transferase</keyword>
<evidence type="ECO:0000256" key="4">
    <source>
        <dbReference type="ARBA" id="ARBA00022771"/>
    </source>
</evidence>
<sequence length="648" mass="73573">MERKWFNSMLFNRNLEYRCGLSKPMDSFGPIENNGVNEDPSSLVNEDPSSLVNEDPSSLVNEDPSSLTDIDNSIHRWKNNSENCSYNHGDYLADPYDKTFAVWDSHSNTYDIYAAFYYTYTNDDDWTNTMNRCIESYLSQICEDSDKYNASYGDIDFKNTYINDTYICDKGTVMIIRITNPRNDANDIDDTNDPNYIYDPLDPTNDIDINDIYNAFTAINDPSDTNDTNDIDDPFEISDINDPSDTDNIYGTYDPFEISDINDPSDTNDTNDIDDPDHLYDTDRKDRKDISERSSEIYRRNRENDTNDPLYCMNKFSHLWVQCETCYGINFKQFFPSKMNICEHCGEHLKMSSSDRIELSIDPGTWNPMDEQMISLDPIEFDSIELDSEDESSKDRLDQENVSLDPIEFDSIELDSEEESSKDRLDQENVSLDPIELDSEEEEEQSYIDRLDSYQEKTGLPEAVQTGTGQLNGIPLAIAVMDSEFIAGSMGSVVGEKITRLIEYATNQLLPLIIICASGGARMQEGSLSLMQMAKISSALYNYQINQKLFYVAILTSPTTGGVTASFGMLGDIIIAEPNATIAFAGKRVIEQLLNEEVPEGSQSADLLFDKGLLDSVVPRPLLKDFLTQLFQFHGFVPLTENRTKNEN</sequence>
<feature type="compositionally biased region" description="Acidic residues" evidence="8">
    <location>
        <begin position="435"/>
        <end position="444"/>
    </location>
</feature>
<feature type="binding site" evidence="7">
    <location>
        <position position="326"/>
    </location>
    <ligand>
        <name>Zn(2+)</name>
        <dbReference type="ChEBI" id="CHEBI:29105"/>
    </ligand>
</feature>
<comment type="cofactor">
    <cofactor evidence="7">
        <name>Zn(2+)</name>
        <dbReference type="ChEBI" id="CHEBI:29105"/>
    </cofactor>
    <text evidence="7">Binds 1 zinc ion per subunit.</text>
</comment>
<comment type="pathway">
    <text evidence="7">Lipid metabolism; malonyl-CoA biosynthesis; malonyl-CoA from acetyl-CoA: step 1/1.</text>
</comment>
<dbReference type="GeneID" id="24288226"/>
<dbReference type="UniPathway" id="UPA00655">
    <property type="reaction ID" value="UER00711"/>
</dbReference>
<dbReference type="PRINTS" id="PR01070">
    <property type="entry name" value="ACCCTRFRASEB"/>
</dbReference>
<geneLocation type="chloroplast" evidence="10"/>
<comment type="similarity">
    <text evidence="7">Belongs to the AccD/PCCB family.</text>
</comment>
<keyword evidence="3 7" id="KW-0547">Nucleotide-binding</keyword>
<keyword evidence="7" id="KW-0275">Fatty acid biosynthesis</keyword>
<dbReference type="GO" id="GO:0009570">
    <property type="term" value="C:chloroplast stroma"/>
    <property type="evidence" value="ECO:0007669"/>
    <property type="project" value="UniProtKB-SubCell"/>
</dbReference>
<dbReference type="GO" id="GO:0005524">
    <property type="term" value="F:ATP binding"/>
    <property type="evidence" value="ECO:0007669"/>
    <property type="project" value="UniProtKB-KW"/>
</dbReference>
<dbReference type="PANTHER" id="PTHR42995:SF5">
    <property type="entry name" value="ACETYL-COENZYME A CARBOXYLASE CARBOXYL TRANSFERASE SUBUNIT BETA, CHLOROPLASTIC"/>
    <property type="match status" value="1"/>
</dbReference>
<evidence type="ECO:0000256" key="8">
    <source>
        <dbReference type="SAM" id="MobiDB-lite"/>
    </source>
</evidence>
<dbReference type="InterPro" id="IPR000438">
    <property type="entry name" value="Acetyl_CoA_COase_Trfase_b_su"/>
</dbReference>
<evidence type="ECO:0000256" key="6">
    <source>
        <dbReference type="ARBA" id="ARBA00022840"/>
    </source>
</evidence>
<evidence type="ECO:0000256" key="5">
    <source>
        <dbReference type="ARBA" id="ARBA00022833"/>
    </source>
</evidence>